<keyword evidence="6" id="KW-0393">Immunoglobulin domain</keyword>
<dbReference type="Pfam" id="PF07679">
    <property type="entry name" value="I-set"/>
    <property type="match status" value="1"/>
</dbReference>
<dbReference type="Proteomes" id="UP000314983">
    <property type="component" value="Chromosome 23"/>
</dbReference>
<accession>A0A4W4GQ03</accession>
<dbReference type="PANTHER" id="PTHR35971">
    <property type="entry name" value="SI:DKEY-31G6.6"/>
    <property type="match status" value="1"/>
</dbReference>
<sequence>IKCKPTNHLSHLFSEKPVMIFRDMLNATATTGEDAELSCEVTKPEVTTRWLRNGRLIRVSPKYEMSQKGHLVKLTIHNATVRDSGVYCCEADGLATRARLEVRGKCVIY</sequence>
<dbReference type="InterPro" id="IPR013783">
    <property type="entry name" value="Ig-like_fold"/>
</dbReference>
<reference evidence="9" key="1">
    <citation type="journal article" date="2014" name="Science">
        <title>Nonhuman genetics. Genomic basis for the convergent evolution of electric organs.</title>
        <authorList>
            <person name="Gallant J.R."/>
            <person name="Traeger L.L."/>
            <person name="Volkening J.D."/>
            <person name="Moffett H."/>
            <person name="Chen P.H."/>
            <person name="Novina C.D."/>
            <person name="Phillips G.N.Jr."/>
            <person name="Anand R."/>
            <person name="Wells G.B."/>
            <person name="Pinch M."/>
            <person name="Guth R."/>
            <person name="Unguez G.A."/>
            <person name="Albert J.S."/>
            <person name="Zakon H.H."/>
            <person name="Samanta M.P."/>
            <person name="Sussman M.R."/>
        </authorList>
    </citation>
    <scope>NUCLEOTIDE SEQUENCE [LARGE SCALE GENOMIC DNA]</scope>
</reference>
<evidence type="ECO:0000313" key="8">
    <source>
        <dbReference type="Ensembl" id="ENSEEEP00000040539.1"/>
    </source>
</evidence>
<evidence type="ECO:0000313" key="9">
    <source>
        <dbReference type="Proteomes" id="UP000314983"/>
    </source>
</evidence>
<dbReference type="PROSITE" id="PS50835">
    <property type="entry name" value="IG_LIKE"/>
    <property type="match status" value="1"/>
</dbReference>
<evidence type="ECO:0000259" key="7">
    <source>
        <dbReference type="PROSITE" id="PS50835"/>
    </source>
</evidence>
<dbReference type="STRING" id="8005.ENSEEEP00000040539"/>
<dbReference type="SUPFAM" id="SSF48726">
    <property type="entry name" value="Immunoglobulin"/>
    <property type="match status" value="1"/>
</dbReference>
<keyword evidence="2" id="KW-0963">Cytoplasm</keyword>
<dbReference type="InterPro" id="IPR052385">
    <property type="entry name" value="Obscurin/Obscurin-like_Reg"/>
</dbReference>
<reference evidence="8" key="4">
    <citation type="submission" date="2025-08" db="UniProtKB">
        <authorList>
            <consortium name="Ensembl"/>
        </authorList>
    </citation>
    <scope>IDENTIFICATION</scope>
</reference>
<evidence type="ECO:0000256" key="3">
    <source>
        <dbReference type="ARBA" id="ARBA00022553"/>
    </source>
</evidence>
<reference evidence="8" key="3">
    <citation type="submission" date="2020-05" db="EMBL/GenBank/DDBJ databases">
        <title>Electrophorus electricus (electric eel) genome, fEleEle1, primary haplotype.</title>
        <authorList>
            <person name="Myers G."/>
            <person name="Meyer A."/>
            <person name="Fedrigo O."/>
            <person name="Formenti G."/>
            <person name="Rhie A."/>
            <person name="Tracey A."/>
            <person name="Sims Y."/>
            <person name="Jarvis E.D."/>
        </authorList>
    </citation>
    <scope>NUCLEOTIDE SEQUENCE [LARGE SCALE GENOMIC DNA]</scope>
</reference>
<dbReference type="GeneTree" id="ENSGT01120000273233"/>
<dbReference type="AlphaFoldDB" id="A0A4W4GQ03"/>
<evidence type="ECO:0000256" key="1">
    <source>
        <dbReference type="ARBA" id="ARBA00004496"/>
    </source>
</evidence>
<dbReference type="PANTHER" id="PTHR35971:SF5">
    <property type="entry name" value="OBSCURIN LIKE CYTOSKELETAL ADAPTOR 1"/>
    <property type="match status" value="1"/>
</dbReference>
<dbReference type="OMA" id="PHARLEW"/>
<keyword evidence="9" id="KW-1185">Reference proteome</keyword>
<name>A0A4W4GQ03_ELEEL</name>
<dbReference type="GO" id="GO:0005737">
    <property type="term" value="C:cytoplasm"/>
    <property type="evidence" value="ECO:0007669"/>
    <property type="project" value="UniProtKB-SubCell"/>
</dbReference>
<evidence type="ECO:0000256" key="6">
    <source>
        <dbReference type="ARBA" id="ARBA00023319"/>
    </source>
</evidence>
<evidence type="ECO:0000256" key="2">
    <source>
        <dbReference type="ARBA" id="ARBA00022490"/>
    </source>
</evidence>
<keyword evidence="4" id="KW-0677">Repeat</keyword>
<dbReference type="InterPro" id="IPR007110">
    <property type="entry name" value="Ig-like_dom"/>
</dbReference>
<keyword evidence="3" id="KW-0597">Phosphoprotein</keyword>
<dbReference type="InterPro" id="IPR003599">
    <property type="entry name" value="Ig_sub"/>
</dbReference>
<evidence type="ECO:0000256" key="5">
    <source>
        <dbReference type="ARBA" id="ARBA00023157"/>
    </source>
</evidence>
<dbReference type="SMART" id="SM00409">
    <property type="entry name" value="IG"/>
    <property type="match status" value="1"/>
</dbReference>
<feature type="domain" description="Ig-like" evidence="7">
    <location>
        <begin position="17"/>
        <end position="101"/>
    </location>
</feature>
<organism evidence="8 9">
    <name type="scientific">Electrophorus electricus</name>
    <name type="common">Electric eel</name>
    <name type="synonym">Gymnotus electricus</name>
    <dbReference type="NCBI Taxonomy" id="8005"/>
    <lineage>
        <taxon>Eukaryota</taxon>
        <taxon>Metazoa</taxon>
        <taxon>Chordata</taxon>
        <taxon>Craniata</taxon>
        <taxon>Vertebrata</taxon>
        <taxon>Euteleostomi</taxon>
        <taxon>Actinopterygii</taxon>
        <taxon>Neopterygii</taxon>
        <taxon>Teleostei</taxon>
        <taxon>Ostariophysi</taxon>
        <taxon>Gymnotiformes</taxon>
        <taxon>Gymnotoidei</taxon>
        <taxon>Gymnotidae</taxon>
        <taxon>Electrophorus</taxon>
    </lineage>
</organism>
<reference evidence="9" key="2">
    <citation type="journal article" date="2017" name="Sci. Adv.">
        <title>A tail of two voltages: Proteomic comparison of the three electric organs of the electric eel.</title>
        <authorList>
            <person name="Traeger L.L."/>
            <person name="Sabat G."/>
            <person name="Barrett-Wilt G.A."/>
            <person name="Wells G.B."/>
            <person name="Sussman M.R."/>
        </authorList>
    </citation>
    <scope>NUCLEOTIDE SEQUENCE [LARGE SCALE GENOMIC DNA]</scope>
</reference>
<comment type="subcellular location">
    <subcellularLocation>
        <location evidence="1">Cytoplasm</location>
    </subcellularLocation>
</comment>
<dbReference type="InterPro" id="IPR013098">
    <property type="entry name" value="Ig_I-set"/>
</dbReference>
<dbReference type="Gene3D" id="2.60.40.10">
    <property type="entry name" value="Immunoglobulins"/>
    <property type="match status" value="1"/>
</dbReference>
<keyword evidence="5" id="KW-1015">Disulfide bond</keyword>
<dbReference type="Ensembl" id="ENSEEET00000041003.2">
    <property type="protein sequence ID" value="ENSEEEP00000040539.1"/>
    <property type="gene ID" value="ENSEEEG00000019203.2"/>
</dbReference>
<dbReference type="FunFam" id="2.60.40.10:FF:000211">
    <property type="entry name" value="Obscurin-like protein 1"/>
    <property type="match status" value="1"/>
</dbReference>
<reference evidence="8" key="5">
    <citation type="submission" date="2025-09" db="UniProtKB">
        <authorList>
            <consortium name="Ensembl"/>
        </authorList>
    </citation>
    <scope>IDENTIFICATION</scope>
</reference>
<evidence type="ECO:0000256" key="4">
    <source>
        <dbReference type="ARBA" id="ARBA00022737"/>
    </source>
</evidence>
<protein>
    <recommendedName>
        <fullName evidence="7">Ig-like domain-containing protein</fullName>
    </recommendedName>
</protein>
<proteinExistence type="predicted"/>
<dbReference type="InterPro" id="IPR036179">
    <property type="entry name" value="Ig-like_dom_sf"/>
</dbReference>